<dbReference type="InterPro" id="IPR025496">
    <property type="entry name" value="DUF4387"/>
</dbReference>
<dbReference type="RefSeq" id="WP_005157398.1">
    <property type="nucleotide sequence ID" value="NZ_CFLA01000001.1"/>
</dbReference>
<protein>
    <submittedName>
        <fullName evidence="3">DUF4387 domain-containing protein</fullName>
    </submittedName>
</protein>
<dbReference type="KEGG" id="yet:CH48_1497"/>
<dbReference type="Proteomes" id="UP000595309">
    <property type="component" value="Chromosome"/>
</dbReference>
<dbReference type="PATRIC" id="fig|630.129.peg.143"/>
<evidence type="ECO:0000313" key="4">
    <source>
        <dbReference type="Proteomes" id="UP000048841"/>
    </source>
</evidence>
<evidence type="ECO:0000313" key="2">
    <source>
        <dbReference type="EMBL" id="CFQ56256.1"/>
    </source>
</evidence>
<dbReference type="Proteomes" id="UP000048841">
    <property type="component" value="Unassembled WGS sequence"/>
</dbReference>
<proteinExistence type="predicted"/>
<dbReference type="OMA" id="IFGAQQY"/>
<dbReference type="EMBL" id="CP068146">
    <property type="protein sequence ID" value="QQU48825.1"/>
    <property type="molecule type" value="Genomic_DNA"/>
</dbReference>
<name>A0A0E1NG08_YEREN</name>
<gene>
    <name evidence="2" type="ORF">ERS137941_00991</name>
    <name evidence="3" type="ORF">I6I39_09185</name>
</gene>
<dbReference type="EMBL" id="CGBR01000004">
    <property type="protein sequence ID" value="CFQ56256.1"/>
    <property type="molecule type" value="Genomic_DNA"/>
</dbReference>
<evidence type="ECO:0000313" key="5">
    <source>
        <dbReference type="Proteomes" id="UP000595309"/>
    </source>
</evidence>
<sequence>MKISILDLAHVVRSKNAGPYELVLDILFKDKDIYSSIKTSGQFKKELIAGLYKIEPDLVHRIVWFDPANAVKIVMPRSLVSGAVGDTDVYGAQQHAPLLKLEFNI</sequence>
<reference evidence="3 5" key="2">
    <citation type="submission" date="2021-01" db="EMBL/GenBank/DDBJ databases">
        <title>FDA dAtabase for Regulatory Grade micrObial Sequences (FDA-ARGOS): Supporting development and validation of Infectious Disease Dx tests.</title>
        <authorList>
            <person name="Blissenbach B."/>
            <person name="Krut O."/>
            <person name="Tallon L."/>
            <person name="Sadzewicz L."/>
            <person name="Zhao X."/>
            <person name="Boylan J."/>
            <person name="Ott S."/>
            <person name="Bowen H."/>
            <person name="Vavikolanu K."/>
            <person name="Mehta A."/>
            <person name="Aluvathingal J."/>
            <person name="Nadendla S."/>
            <person name="Yan Y."/>
            <person name="Sichtig H."/>
        </authorList>
    </citation>
    <scope>NUCLEOTIDE SEQUENCE [LARGE SCALE GENOMIC DNA]</scope>
    <source>
        <strain evidence="3 5">FDAARGOS_1082</strain>
    </source>
</reference>
<dbReference type="Pfam" id="PF14330">
    <property type="entry name" value="DUF4387"/>
    <property type="match status" value="1"/>
</dbReference>
<accession>A0A0E1NG08</accession>
<dbReference type="AlphaFoldDB" id="A0A0E1NG08"/>
<dbReference type="GeneID" id="31411103"/>
<reference evidence="2 4" key="1">
    <citation type="submission" date="2015-03" db="EMBL/GenBank/DDBJ databases">
        <authorList>
            <person name="Murphy D."/>
        </authorList>
    </citation>
    <scope>NUCLEOTIDE SEQUENCE [LARGE SCALE GENOMIC DNA]</scope>
    <source>
        <strain evidence="2 4">IP26249</strain>
    </source>
</reference>
<organism evidence="2 4">
    <name type="scientific">Yersinia enterocolitica</name>
    <dbReference type="NCBI Taxonomy" id="630"/>
    <lineage>
        <taxon>Bacteria</taxon>
        <taxon>Pseudomonadati</taxon>
        <taxon>Pseudomonadota</taxon>
        <taxon>Gammaproteobacteria</taxon>
        <taxon>Enterobacterales</taxon>
        <taxon>Yersiniaceae</taxon>
        <taxon>Yersinia</taxon>
    </lineage>
</organism>
<feature type="domain" description="DUF4387" evidence="1">
    <location>
        <begin position="6"/>
        <end position="102"/>
    </location>
</feature>
<evidence type="ECO:0000259" key="1">
    <source>
        <dbReference type="Pfam" id="PF14330"/>
    </source>
</evidence>
<evidence type="ECO:0000313" key="3">
    <source>
        <dbReference type="EMBL" id="QQU48825.1"/>
    </source>
</evidence>